<feature type="transmembrane region" description="Helical" evidence="2">
    <location>
        <begin position="70"/>
        <end position="90"/>
    </location>
</feature>
<feature type="region of interest" description="Disordered" evidence="1">
    <location>
        <begin position="1"/>
        <end position="61"/>
    </location>
</feature>
<accession>A0AAU8IR73</accession>
<dbReference type="EMBL" id="CP159534">
    <property type="protein sequence ID" value="XCJ70693.1"/>
    <property type="molecule type" value="Genomic_DNA"/>
</dbReference>
<evidence type="ECO:0000256" key="1">
    <source>
        <dbReference type="SAM" id="MobiDB-lite"/>
    </source>
</evidence>
<dbReference type="RefSeq" id="WP_353942332.1">
    <property type="nucleotide sequence ID" value="NZ_CP159534.1"/>
</dbReference>
<proteinExistence type="predicted"/>
<sequence length="580" mass="62000">MSSAARRGRRARQCGSSAGPWKTRSRRKERAISDTRTILSSPVARPSTGVGEPAARSPRRGRRFCRDHRIQLIATGFSVPLYVVWSTLLATGGGDLAAQVAWTDFVAAHPGSAYDFAWYGGIHVGNYSLVAPQLMALLGVRTVTSLAGVAATWFAAGLFRRGPFARPLGPALLAALTLWCDVASGRSTFALGVALALAGCSVAAGRASRAAVPGTAVLTGLATLASPVAGLFLLVAGATRLLVGEYAKAVALCAPPAVVVALTTVLFPFSGVQPMDTGDIWKPLVFCAALLALAPRAWRGVRLGSAVYALGLVLTALVDSPVGSNVIRLAELFAPPLLLAAAQARSLRPLRRVALAVVLAVSVQWVFQHTVHVVRMSTPTPAWAARTDGVLSALDRLGADRTRVEVVPALNHRETTALAPHVNTARGWNRQVDVDRGRLFYDGTFSPAAYRAWLDRWAVGLVVLPRGAPDWAAKEEAALVRAEPAWLKPVWSDREWRVYRVEAAKPLVRGPATVTGSDSAGVVVRFHRKGSALLRVAYSPWLRVGGGCLERAGEWTRLRAPRAGLYRVSAPYRLPWQDRC</sequence>
<gene>
    <name evidence="3" type="ORF">ABII15_12220</name>
</gene>
<keyword evidence="2" id="KW-0472">Membrane</keyword>
<feature type="transmembrane region" description="Helical" evidence="2">
    <location>
        <begin position="171"/>
        <end position="204"/>
    </location>
</feature>
<feature type="transmembrane region" description="Helical" evidence="2">
    <location>
        <begin position="134"/>
        <end position="159"/>
    </location>
</feature>
<dbReference type="KEGG" id="stac:ABII15_12220"/>
<keyword evidence="2" id="KW-1133">Transmembrane helix</keyword>
<feature type="transmembrane region" description="Helical" evidence="2">
    <location>
        <begin position="249"/>
        <end position="268"/>
    </location>
</feature>
<reference evidence="3" key="1">
    <citation type="submission" date="2024-06" db="EMBL/GenBank/DDBJ databases">
        <title>Streptomyces sp. strain HUAS MG91 genome sequences.</title>
        <authorList>
            <person name="Mo P."/>
        </authorList>
    </citation>
    <scope>NUCLEOTIDE SEQUENCE</scope>
    <source>
        <strain evidence="3">HUAS MG91</strain>
    </source>
</reference>
<feature type="transmembrane region" description="Helical" evidence="2">
    <location>
        <begin position="216"/>
        <end position="237"/>
    </location>
</feature>
<organism evidence="3">
    <name type="scientific">Streptomyces tabacisoli</name>
    <dbReference type="NCBI Taxonomy" id="3156398"/>
    <lineage>
        <taxon>Bacteria</taxon>
        <taxon>Bacillati</taxon>
        <taxon>Actinomycetota</taxon>
        <taxon>Actinomycetes</taxon>
        <taxon>Kitasatosporales</taxon>
        <taxon>Streptomycetaceae</taxon>
        <taxon>Streptomyces</taxon>
    </lineage>
</organism>
<dbReference type="AlphaFoldDB" id="A0AAU8IR73"/>
<feature type="compositionally biased region" description="Basic residues" evidence="1">
    <location>
        <begin position="1"/>
        <end position="12"/>
    </location>
</feature>
<evidence type="ECO:0000256" key="2">
    <source>
        <dbReference type="SAM" id="Phobius"/>
    </source>
</evidence>
<evidence type="ECO:0000313" key="3">
    <source>
        <dbReference type="EMBL" id="XCJ70693.1"/>
    </source>
</evidence>
<keyword evidence="2" id="KW-0812">Transmembrane</keyword>
<name>A0AAU8IR73_9ACTN</name>
<evidence type="ECO:0008006" key="4">
    <source>
        <dbReference type="Google" id="ProtNLM"/>
    </source>
</evidence>
<protein>
    <recommendedName>
        <fullName evidence="4">DUF2029 domain-containing protein</fullName>
    </recommendedName>
</protein>